<dbReference type="OMA" id="CLITYAK"/>
<name>A0A9J8C7N0_CYPCA</name>
<proteinExistence type="predicted"/>
<sequence>MMKTGPITFLISPYLLISVTPTAASLTVTVFKAADLLWDQNPIIFCLCFITQEQLHTMIVLCLITCIVLRAFTAQAKVVNSFNECKEFFYNGIEPSGMDQNAKKICQKLENRGFCYASLYSVHHKIPLYSAYTLDPKCSSTTGRPNDWHLEPQISQSTAQIDHMVREDQNTQNLYEGNQAISSDYSGTGYDRGHLNPNSFQCSYGRTATFTLTNAAPMKDRFNRVYWKNCELTLRSYLIQKLIRDGGLATAFIVTGTVPDPYARIPQDRKKVTVPSHIWTAVCYKHIIDDSKSLSFGYIGRNHPEDPDIRLMSVSELNDELRSHFGTRQLITIFVDDCFGDNNRLVEVQSIFQKLINLPVNQAIQLSLGLRDTYPAIKRTISSDSTPEKTFKFNENTGAISFDSMSTYYSQAEKLKVFTGNACLITYAKPLKFVHDELRKREVSTGPDAVECLLVPEKQNIAADGSRCPANQKFDYTCQCYTEDDTKPCCSSPCLYQDDLNGYRCYSNKGLTVCSPQYSLITYNGKTCLDDYPCATYGYDYYWCWTAHSWDYCSPPLWNSKTKNGEYCRSNTACANYGYTYTWCYTDDEGNWDYC</sequence>
<dbReference type="GO" id="GO:0003676">
    <property type="term" value="F:nucleic acid binding"/>
    <property type="evidence" value="ECO:0007669"/>
    <property type="project" value="InterPro"/>
</dbReference>
<evidence type="ECO:0000313" key="4">
    <source>
        <dbReference type="Proteomes" id="UP001108240"/>
    </source>
</evidence>
<evidence type="ECO:0000313" key="3">
    <source>
        <dbReference type="Ensembl" id="ENSCCRP00000165168.1"/>
    </source>
</evidence>
<dbReference type="SUPFAM" id="SSF54060">
    <property type="entry name" value="His-Me finger endonucleases"/>
    <property type="match status" value="1"/>
</dbReference>
<evidence type="ECO:0000259" key="1">
    <source>
        <dbReference type="SMART" id="SM00477"/>
    </source>
</evidence>
<dbReference type="PANTHER" id="PTHR21472:SF21">
    <property type="entry name" value="ENDONUCLEASE DOMAIN-CONTAINING 1 PROTEIN-LIKE-RELATED"/>
    <property type="match status" value="1"/>
</dbReference>
<evidence type="ECO:0000259" key="2">
    <source>
        <dbReference type="SMART" id="SM00892"/>
    </source>
</evidence>
<keyword evidence="4" id="KW-1185">Reference proteome</keyword>
<feature type="domain" description="ENPP1-3/EXOG-like endonuclease/phosphodiesterase" evidence="1">
    <location>
        <begin position="113"/>
        <end position="332"/>
    </location>
</feature>
<dbReference type="InterPro" id="IPR001604">
    <property type="entry name" value="Endo_G_ENPP1-like_dom"/>
</dbReference>
<dbReference type="Pfam" id="PF01223">
    <property type="entry name" value="Endonuclease_NS"/>
    <property type="match status" value="1"/>
</dbReference>
<dbReference type="SMART" id="SM00892">
    <property type="entry name" value="Endonuclease_NS"/>
    <property type="match status" value="1"/>
</dbReference>
<dbReference type="GO" id="GO:0016787">
    <property type="term" value="F:hydrolase activity"/>
    <property type="evidence" value="ECO:0007669"/>
    <property type="project" value="InterPro"/>
</dbReference>
<accession>A0A9J8C7N0</accession>
<dbReference type="Proteomes" id="UP001108240">
    <property type="component" value="Unplaced"/>
</dbReference>
<dbReference type="Gene3D" id="3.40.570.10">
    <property type="entry name" value="Extracellular Endonuclease, subunit A"/>
    <property type="match status" value="1"/>
</dbReference>
<dbReference type="Ensembl" id="ENSCCRT00000166004.1">
    <property type="protein sequence ID" value="ENSCCRP00000165168.1"/>
    <property type="gene ID" value="ENSCCRG00000070706.1"/>
</dbReference>
<dbReference type="InterPro" id="IPR044929">
    <property type="entry name" value="DNA/RNA_non-sp_Endonuclease_sf"/>
</dbReference>
<organism evidence="3 4">
    <name type="scientific">Cyprinus carpio carpio</name>
    <dbReference type="NCBI Taxonomy" id="630221"/>
    <lineage>
        <taxon>Eukaryota</taxon>
        <taxon>Metazoa</taxon>
        <taxon>Chordata</taxon>
        <taxon>Craniata</taxon>
        <taxon>Vertebrata</taxon>
        <taxon>Euteleostomi</taxon>
        <taxon>Actinopterygii</taxon>
        <taxon>Neopterygii</taxon>
        <taxon>Teleostei</taxon>
        <taxon>Ostariophysi</taxon>
        <taxon>Cypriniformes</taxon>
        <taxon>Cyprinidae</taxon>
        <taxon>Cyprininae</taxon>
        <taxon>Cyprinus</taxon>
    </lineage>
</organism>
<dbReference type="SMART" id="SM00477">
    <property type="entry name" value="NUC"/>
    <property type="match status" value="1"/>
</dbReference>
<dbReference type="GO" id="GO:0046872">
    <property type="term" value="F:metal ion binding"/>
    <property type="evidence" value="ECO:0007669"/>
    <property type="project" value="InterPro"/>
</dbReference>
<reference evidence="3" key="2">
    <citation type="submission" date="2025-09" db="UniProtKB">
        <authorList>
            <consortium name="Ensembl"/>
        </authorList>
    </citation>
    <scope>IDENTIFICATION</scope>
</reference>
<dbReference type="InterPro" id="IPR044925">
    <property type="entry name" value="His-Me_finger_sf"/>
</dbReference>
<feature type="domain" description="DNA/RNA non-specific endonuclease/pyrophosphatase/phosphodiesterase" evidence="2">
    <location>
        <begin position="112"/>
        <end position="337"/>
    </location>
</feature>
<dbReference type="GeneTree" id="ENSGT01030000234592"/>
<dbReference type="InterPro" id="IPR020821">
    <property type="entry name" value="ENPP1-3/EXOG-like_nuc-like"/>
</dbReference>
<protein>
    <submittedName>
        <fullName evidence="3">Uncharacterized protein</fullName>
    </submittedName>
</protein>
<dbReference type="PANTHER" id="PTHR21472">
    <property type="entry name" value="ENDONUCLEASE DOMAIN-CONTAINING 1 PROTEIN ENDOD1"/>
    <property type="match status" value="1"/>
</dbReference>
<reference evidence="3" key="1">
    <citation type="submission" date="2025-08" db="UniProtKB">
        <authorList>
            <consortium name="Ensembl"/>
        </authorList>
    </citation>
    <scope>IDENTIFICATION</scope>
</reference>
<dbReference type="AlphaFoldDB" id="A0A9J8C7N0"/>
<dbReference type="InterPro" id="IPR039015">
    <property type="entry name" value="ENDOD1"/>
</dbReference>